<feature type="compositionally biased region" description="Low complexity" evidence="1">
    <location>
        <begin position="466"/>
        <end position="487"/>
    </location>
</feature>
<dbReference type="EMBL" id="KE148182">
    <property type="protein sequence ID" value="EPE02295.1"/>
    <property type="molecule type" value="Genomic_DNA"/>
</dbReference>
<dbReference type="VEuPathDB" id="FungiDB:F503_08607"/>
<dbReference type="OrthoDB" id="5221663at2759"/>
<dbReference type="AlphaFoldDB" id="S3CNZ4"/>
<keyword evidence="3" id="KW-1185">Reference proteome</keyword>
<dbReference type="HOGENOM" id="CLU_035068_0_0_1"/>
<evidence type="ECO:0000256" key="1">
    <source>
        <dbReference type="SAM" id="MobiDB-lite"/>
    </source>
</evidence>
<organism evidence="2 3">
    <name type="scientific">Ophiostoma piceae (strain UAMH 11346)</name>
    <name type="common">Sap stain fungus</name>
    <dbReference type="NCBI Taxonomy" id="1262450"/>
    <lineage>
        <taxon>Eukaryota</taxon>
        <taxon>Fungi</taxon>
        <taxon>Dikarya</taxon>
        <taxon>Ascomycota</taxon>
        <taxon>Pezizomycotina</taxon>
        <taxon>Sordariomycetes</taxon>
        <taxon>Sordariomycetidae</taxon>
        <taxon>Ophiostomatales</taxon>
        <taxon>Ophiostomataceae</taxon>
        <taxon>Ophiostoma</taxon>
    </lineage>
</organism>
<feature type="region of interest" description="Disordered" evidence="1">
    <location>
        <begin position="335"/>
        <end position="356"/>
    </location>
</feature>
<dbReference type="Proteomes" id="UP000016923">
    <property type="component" value="Unassembled WGS sequence"/>
</dbReference>
<reference evidence="2 3" key="1">
    <citation type="journal article" date="2013" name="BMC Genomics">
        <title>The genome and transcriptome of the pine saprophyte Ophiostoma piceae, and a comparison with the bark beetle-associated pine pathogen Grosmannia clavigera.</title>
        <authorList>
            <person name="Haridas S."/>
            <person name="Wang Y."/>
            <person name="Lim L."/>
            <person name="Massoumi Alamouti S."/>
            <person name="Jackman S."/>
            <person name="Docking R."/>
            <person name="Robertson G."/>
            <person name="Birol I."/>
            <person name="Bohlmann J."/>
            <person name="Breuil C."/>
        </authorList>
    </citation>
    <scope>NUCLEOTIDE SEQUENCE [LARGE SCALE GENOMIC DNA]</scope>
    <source>
        <strain evidence="2 3">UAMH 11346</strain>
    </source>
</reference>
<dbReference type="OMA" id="GHLVWED"/>
<gene>
    <name evidence="2" type="ORF">F503_08607</name>
</gene>
<feature type="region of interest" description="Disordered" evidence="1">
    <location>
        <begin position="196"/>
        <end position="287"/>
    </location>
</feature>
<feature type="region of interest" description="Disordered" evidence="1">
    <location>
        <begin position="456"/>
        <end position="495"/>
    </location>
</feature>
<dbReference type="eggNOG" id="ENOG502RP9B">
    <property type="taxonomic scope" value="Eukaryota"/>
</dbReference>
<evidence type="ECO:0000313" key="3">
    <source>
        <dbReference type="Proteomes" id="UP000016923"/>
    </source>
</evidence>
<proteinExistence type="predicted"/>
<dbReference type="STRING" id="1262450.S3CNZ4"/>
<feature type="compositionally biased region" description="Polar residues" evidence="1">
    <location>
        <begin position="263"/>
        <end position="273"/>
    </location>
</feature>
<feature type="compositionally biased region" description="Polar residues" evidence="1">
    <location>
        <begin position="201"/>
        <end position="215"/>
    </location>
</feature>
<feature type="compositionally biased region" description="Polar residues" evidence="1">
    <location>
        <begin position="224"/>
        <end position="239"/>
    </location>
</feature>
<name>S3CNZ4_OPHP1</name>
<sequence>MADAEAATAATRASAAVAAAAATGATAEGSADTVGSLLAAIATALQDAQRILVFADKRGWGPDEFEQLRTVEDALEEARQDFQALGPLVNGQFYYENDRRIESLRELQALREMFDDHTQLFRDWLRTGGAINPLWVRETVALRRQLHRAQCRAARRIFNSEHETGDGSGSGTRCLGAFLVYRRFREHEELRKRYARGDYGSNYSQNHGHSQNQRENSARAGHTAQRTPTWKLQQPQLQAREQRRFVGQEPFRGRNGHPEESGDTTSIEMTPQNGFAKPPTHSPHTATPQTVPFKYPAQKNSHISYAPHSPYTPSHLQAQKSPATATVASVDVHTRIPLRPDEPPTPPPRPPTLEDLVPECKKVGTFERFGDRDIAFICDFCDGHIVWEDVQRLPTMRVPPAAISSADAHLASRLPPSIAVSPAFGTPLPTSSISPGMALTASGSAAATPAPLLLQNRLSPSPTPFRGQSPVGSRQGSSSPSATSASTYLPPEAGEDEYPRWQATTVAVSDANTQRTVVFAPLAIANHLPPMAGDWEARLWCPYCDDYMYYDSAEGDQTKYAQEEGGFQSLDDFQAHLEWHHTALPVPAMPALPTSSSCVVM</sequence>
<evidence type="ECO:0000313" key="2">
    <source>
        <dbReference type="EMBL" id="EPE02295.1"/>
    </source>
</evidence>
<protein>
    <submittedName>
        <fullName evidence="2">Uncharacterized protein</fullName>
    </submittedName>
</protein>
<accession>S3CNZ4</accession>